<evidence type="ECO:0008006" key="2">
    <source>
        <dbReference type="Google" id="ProtNLM"/>
    </source>
</evidence>
<dbReference type="AlphaFoldDB" id="A0A0F8YPS6"/>
<dbReference type="InterPro" id="IPR010767">
    <property type="entry name" value="Phage_CGC-2007_Cje0229"/>
</dbReference>
<accession>A0A0F8YPS6</accession>
<proteinExistence type="predicted"/>
<sequence length="125" mass="14314">MSRTVIYSADPQLTWHAVSRAWELNEGFNVTWSGYKSTPIRFRVRAGFITDLASIPRVFRSIIPQVGRHIQPAITHDWAYESKTILTRAESDLLFLDGMRAVGVSWLRRRAMYAAVRAFGGTLWD</sequence>
<reference evidence="1" key="1">
    <citation type="journal article" date="2015" name="Nature">
        <title>Complex archaea that bridge the gap between prokaryotes and eukaryotes.</title>
        <authorList>
            <person name="Spang A."/>
            <person name="Saw J.H."/>
            <person name="Jorgensen S.L."/>
            <person name="Zaremba-Niedzwiedzka K."/>
            <person name="Martijn J."/>
            <person name="Lind A.E."/>
            <person name="van Eijk R."/>
            <person name="Schleper C."/>
            <person name="Guy L."/>
            <person name="Ettema T.J."/>
        </authorList>
    </citation>
    <scope>NUCLEOTIDE SEQUENCE</scope>
</reference>
<gene>
    <name evidence="1" type="ORF">LCGC14_3128650</name>
</gene>
<comment type="caution">
    <text evidence="1">The sequence shown here is derived from an EMBL/GenBank/DDBJ whole genome shotgun (WGS) entry which is preliminary data.</text>
</comment>
<dbReference type="Pfam" id="PF07087">
    <property type="entry name" value="DUF1353"/>
    <property type="match status" value="1"/>
</dbReference>
<evidence type="ECO:0000313" key="1">
    <source>
        <dbReference type="EMBL" id="KKK50076.1"/>
    </source>
</evidence>
<organism evidence="1">
    <name type="scientific">marine sediment metagenome</name>
    <dbReference type="NCBI Taxonomy" id="412755"/>
    <lineage>
        <taxon>unclassified sequences</taxon>
        <taxon>metagenomes</taxon>
        <taxon>ecological metagenomes</taxon>
    </lineage>
</organism>
<protein>
    <recommendedName>
        <fullName evidence="2">DUF1353 domain-containing protein</fullName>
    </recommendedName>
</protein>
<name>A0A0F8YPS6_9ZZZZ</name>
<dbReference type="EMBL" id="LAZR01068203">
    <property type="protein sequence ID" value="KKK50076.1"/>
    <property type="molecule type" value="Genomic_DNA"/>
</dbReference>